<keyword evidence="3" id="KW-1185">Reference proteome</keyword>
<dbReference type="AlphaFoldDB" id="A0A8E7B2T1"/>
<dbReference type="Pfam" id="PF09339">
    <property type="entry name" value="HTH_IclR"/>
    <property type="match status" value="1"/>
</dbReference>
<dbReference type="PROSITE" id="PS50113">
    <property type="entry name" value="PAC"/>
    <property type="match status" value="1"/>
</dbReference>
<feature type="domain" description="PAC" evidence="1">
    <location>
        <begin position="259"/>
        <end position="311"/>
    </location>
</feature>
<dbReference type="KEGG" id="mrtj:KHC33_05000"/>
<dbReference type="Proteomes" id="UP000680656">
    <property type="component" value="Chromosome"/>
</dbReference>
<dbReference type="SMART" id="SM00086">
    <property type="entry name" value="PAC"/>
    <property type="match status" value="1"/>
</dbReference>
<dbReference type="Gene3D" id="1.10.10.10">
    <property type="entry name" value="Winged helix-like DNA-binding domain superfamily/Winged helix DNA-binding domain"/>
    <property type="match status" value="1"/>
</dbReference>
<protein>
    <submittedName>
        <fullName evidence="2">PAS domain S-box protein</fullName>
    </submittedName>
</protein>
<gene>
    <name evidence="2" type="ORF">KHC33_05000</name>
</gene>
<dbReference type="InterPro" id="IPR035965">
    <property type="entry name" value="PAS-like_dom_sf"/>
</dbReference>
<dbReference type="InterPro" id="IPR001610">
    <property type="entry name" value="PAC"/>
</dbReference>
<dbReference type="EMBL" id="CP075546">
    <property type="protein sequence ID" value="QVV89859.1"/>
    <property type="molecule type" value="Genomic_DNA"/>
</dbReference>
<dbReference type="InterPro" id="IPR013656">
    <property type="entry name" value="PAS_4"/>
</dbReference>
<dbReference type="SUPFAM" id="SSF55785">
    <property type="entry name" value="PYP-like sensor domain (PAS domain)"/>
    <property type="match status" value="3"/>
</dbReference>
<dbReference type="NCBIfam" id="TIGR00229">
    <property type="entry name" value="sensory_box"/>
    <property type="match status" value="2"/>
</dbReference>
<evidence type="ECO:0000259" key="1">
    <source>
        <dbReference type="PROSITE" id="PS50113"/>
    </source>
</evidence>
<dbReference type="PANTHER" id="PTHR44757">
    <property type="entry name" value="DIGUANYLATE CYCLASE DGCP"/>
    <property type="match status" value="1"/>
</dbReference>
<accession>A0A8E7B2T1</accession>
<name>A0A8E7B2T1_9EURY</name>
<evidence type="ECO:0000313" key="3">
    <source>
        <dbReference type="Proteomes" id="UP000680656"/>
    </source>
</evidence>
<sequence length="469" mass="54589">MKNFESSILAYFKEKAREVTIRELVDQFDLNRNTIAKYLEALVRRGDIEVRNVGMSKLYQISSRISARGILRLIMDPACIIDSERTMISYNNAFSEFFSLQQNSKKSQTLQKIPEEFNQEDLCDAIIEGIQGKKTEEIQKMKVSGRTYVLHIKILPLILEDNTFGCVVICRDESHVQKLSIFLEESEGRYRAIVDDQLDLVCRRAPDLTLSYVNKAYCDAARRSIDDLLDNRLFPFVLTNLSNETKSVYRQITEDNPNIEFETKDVSSNGQVRWLQWKLRGFFSSQGEILEYHAIGKDITSLKRCEEQIRIFQQSLEYLVQERTHELQESNQKLVEQLMIQEKKEISLKERELLLKSIFNNITDPCLLFEQNDNGEPSRIIEANNSACHVLQYSHEELLSMVSTDITTENYWNEYLNSYANLLAENKHIRYSGVGKRKDGKIFHIEISAQRFKIRKKSVVLMIGKCPKE</sequence>
<evidence type="ECO:0000313" key="2">
    <source>
        <dbReference type="EMBL" id="QVV89859.1"/>
    </source>
</evidence>
<dbReference type="GO" id="GO:0003677">
    <property type="term" value="F:DNA binding"/>
    <property type="evidence" value="ECO:0007669"/>
    <property type="project" value="InterPro"/>
</dbReference>
<dbReference type="Pfam" id="PF13426">
    <property type="entry name" value="PAS_9"/>
    <property type="match status" value="2"/>
</dbReference>
<dbReference type="PANTHER" id="PTHR44757:SF2">
    <property type="entry name" value="BIOFILM ARCHITECTURE MAINTENANCE PROTEIN MBAA"/>
    <property type="match status" value="1"/>
</dbReference>
<dbReference type="InterPro" id="IPR036390">
    <property type="entry name" value="WH_DNA-bd_sf"/>
</dbReference>
<dbReference type="InterPro" id="IPR052155">
    <property type="entry name" value="Biofilm_reg_signaling"/>
</dbReference>
<dbReference type="InterPro" id="IPR005471">
    <property type="entry name" value="Tscrpt_reg_IclR_N"/>
</dbReference>
<dbReference type="SUPFAM" id="SSF46785">
    <property type="entry name" value="Winged helix' DNA-binding domain"/>
    <property type="match status" value="1"/>
</dbReference>
<dbReference type="InterPro" id="IPR000700">
    <property type="entry name" value="PAS-assoc_C"/>
</dbReference>
<organism evidence="2 3">
    <name type="scientific">Methanospirillum purgamenti</name>
    <dbReference type="NCBI Taxonomy" id="2834276"/>
    <lineage>
        <taxon>Archaea</taxon>
        <taxon>Methanobacteriati</taxon>
        <taxon>Methanobacteriota</taxon>
        <taxon>Stenosarchaea group</taxon>
        <taxon>Methanomicrobia</taxon>
        <taxon>Methanomicrobiales</taxon>
        <taxon>Methanospirillaceae</taxon>
        <taxon>Methanospirillum</taxon>
    </lineage>
</organism>
<dbReference type="RefSeq" id="WP_214420641.1">
    <property type="nucleotide sequence ID" value="NZ_CP075546.1"/>
</dbReference>
<reference evidence="2 3" key="1">
    <citation type="submission" date="2021-05" db="EMBL/GenBank/DDBJ databases">
        <title>A novel Methanospirillum isolate from a pyrite-forming mixed culture.</title>
        <authorList>
            <person name="Bunk B."/>
            <person name="Sproer C."/>
            <person name="Spring S."/>
            <person name="Pester M."/>
        </authorList>
    </citation>
    <scope>NUCLEOTIDE SEQUENCE [LARGE SCALE GENOMIC DNA]</scope>
    <source>
        <strain evidence="2 3">J.3.6.1-F.2.7.3</strain>
    </source>
</reference>
<dbReference type="InterPro" id="IPR000014">
    <property type="entry name" value="PAS"/>
</dbReference>
<proteinExistence type="predicted"/>
<dbReference type="GO" id="GO:0006355">
    <property type="term" value="P:regulation of DNA-templated transcription"/>
    <property type="evidence" value="ECO:0007669"/>
    <property type="project" value="InterPro"/>
</dbReference>
<dbReference type="SMART" id="SM00091">
    <property type="entry name" value="PAS"/>
    <property type="match status" value="3"/>
</dbReference>
<dbReference type="InterPro" id="IPR036388">
    <property type="entry name" value="WH-like_DNA-bd_sf"/>
</dbReference>
<dbReference type="Gene3D" id="3.30.450.20">
    <property type="entry name" value="PAS domain"/>
    <property type="match status" value="3"/>
</dbReference>
<dbReference type="Pfam" id="PF08448">
    <property type="entry name" value="PAS_4"/>
    <property type="match status" value="1"/>
</dbReference>
<dbReference type="CDD" id="cd00130">
    <property type="entry name" value="PAS"/>
    <property type="match status" value="2"/>
</dbReference>
<dbReference type="GeneID" id="65096518"/>